<protein>
    <submittedName>
        <fullName evidence="1">Lipid A 3-O-deacylase-like protein</fullName>
    </submittedName>
</protein>
<dbReference type="RefSeq" id="WP_008237144.1">
    <property type="nucleotide sequence ID" value="NZ_AJJU01000002.1"/>
</dbReference>
<dbReference type="eggNOG" id="ENOG502Z8CE">
    <property type="taxonomic scope" value="Bacteria"/>
</dbReference>
<proteinExistence type="predicted"/>
<reference evidence="1 2" key="1">
    <citation type="journal article" date="2012" name="J. Bacteriol.">
        <title>Genome Sequence of the Halotolerant Bacterium Imtechella halotolerans K1T.</title>
        <authorList>
            <person name="Kumar S."/>
            <person name="Vikram S."/>
            <person name="Subramanian S."/>
            <person name="Raghava G.P."/>
            <person name="Pinnaka A.K."/>
        </authorList>
    </citation>
    <scope>NUCLEOTIDE SEQUENCE [LARGE SCALE GENOMIC DNA]</scope>
    <source>
        <strain evidence="1 2">K1</strain>
    </source>
</reference>
<evidence type="ECO:0000313" key="1">
    <source>
        <dbReference type="EMBL" id="EID76900.1"/>
    </source>
</evidence>
<accession>I0WKI4</accession>
<comment type="caution">
    <text evidence="1">The sequence shown here is derived from an EMBL/GenBank/DDBJ whole genome shotgun (WGS) entry which is preliminary data.</text>
</comment>
<gene>
    <name evidence="1" type="ORF">W5A_02715</name>
</gene>
<dbReference type="Gene3D" id="2.40.160.20">
    <property type="match status" value="1"/>
</dbReference>
<evidence type="ECO:0000313" key="2">
    <source>
        <dbReference type="Proteomes" id="UP000005938"/>
    </source>
</evidence>
<keyword evidence="2" id="KW-1185">Reference proteome</keyword>
<dbReference type="OrthoDB" id="627554at2"/>
<name>I0WKI4_9FLAO</name>
<dbReference type="Pfam" id="PF09411">
    <property type="entry name" value="PagL"/>
    <property type="match status" value="1"/>
</dbReference>
<dbReference type="STRING" id="946077.W5A_02715"/>
<dbReference type="PATRIC" id="fig|946077.3.peg.552"/>
<dbReference type="Proteomes" id="UP000005938">
    <property type="component" value="Unassembled WGS sequence"/>
</dbReference>
<dbReference type="InterPro" id="IPR018550">
    <property type="entry name" value="Lipid-A_deacylase-rel"/>
</dbReference>
<sequence>MKRILFACFNFLIVCVFSQEKTHTSNIEVSNFYGNIAEHSISISHLITSHPYGSIVSWNKQTYGYEDWEQYYGYPEYGGTFIFQDMRNGFLGKNIGLYGHYNFYFLKRNVMLRIGQGVAYNTNPYDKEDNQRNQVYGSRLLSSTFVMMNYKRENIIDRLGLQVGVSMIHYSNANVKAPNGSTNTMALNFGVNYNIESEKPTYQRTVSFEKYTEPIKLNLAFRSGVNESDVIGSGQHPFYVFSAYADKRLSKKSALQIGVDAFFSNFLIDFIRHRNIAYPSPKYDGTEDYRRVGAFLGHELFINRLSFETQLGYYLFNESKFETMHYFRGGLKYYITPKIFASATLKSHAARAEAVEVGVGVRL</sequence>
<dbReference type="AlphaFoldDB" id="I0WKI4"/>
<organism evidence="1 2">
    <name type="scientific">Imtechella halotolerans K1</name>
    <dbReference type="NCBI Taxonomy" id="946077"/>
    <lineage>
        <taxon>Bacteria</taxon>
        <taxon>Pseudomonadati</taxon>
        <taxon>Bacteroidota</taxon>
        <taxon>Flavobacteriia</taxon>
        <taxon>Flavobacteriales</taxon>
        <taxon>Flavobacteriaceae</taxon>
        <taxon>Imtechella</taxon>
    </lineage>
</organism>
<dbReference type="EMBL" id="AJJU01000002">
    <property type="protein sequence ID" value="EID76900.1"/>
    <property type="molecule type" value="Genomic_DNA"/>
</dbReference>